<evidence type="ECO:0000313" key="2">
    <source>
        <dbReference type="Proteomes" id="UP000095284"/>
    </source>
</evidence>
<protein>
    <submittedName>
        <fullName evidence="1">(pine wood nematode) hypothetical protein</fullName>
    </submittedName>
</protein>
<dbReference type="Proteomes" id="UP000582659">
    <property type="component" value="Unassembled WGS sequence"/>
</dbReference>
<reference evidence="1" key="2">
    <citation type="submission" date="2020-09" db="EMBL/GenBank/DDBJ databases">
        <authorList>
            <person name="Kikuchi T."/>
        </authorList>
    </citation>
    <scope>NUCLEOTIDE SEQUENCE</scope>
    <source>
        <strain evidence="1">Ka4C1</strain>
    </source>
</reference>
<dbReference type="Proteomes" id="UP000659654">
    <property type="component" value="Unassembled WGS sequence"/>
</dbReference>
<dbReference type="OrthoDB" id="5866910at2759"/>
<accession>A0A1I7RY98</accession>
<dbReference type="EMBL" id="CAJFCV020000001">
    <property type="protein sequence ID" value="CAG9085492.1"/>
    <property type="molecule type" value="Genomic_DNA"/>
</dbReference>
<dbReference type="EMBL" id="CAJFDI010000001">
    <property type="protein sequence ID" value="CAD5209980.1"/>
    <property type="molecule type" value="Genomic_DNA"/>
</dbReference>
<organism evidence="2 4">
    <name type="scientific">Bursaphelenchus xylophilus</name>
    <name type="common">Pinewood nematode worm</name>
    <name type="synonym">Aphelenchoides xylophilus</name>
    <dbReference type="NCBI Taxonomy" id="6326"/>
    <lineage>
        <taxon>Eukaryota</taxon>
        <taxon>Metazoa</taxon>
        <taxon>Ecdysozoa</taxon>
        <taxon>Nematoda</taxon>
        <taxon>Chromadorea</taxon>
        <taxon>Rhabditida</taxon>
        <taxon>Tylenchina</taxon>
        <taxon>Tylenchomorpha</taxon>
        <taxon>Aphelenchoidea</taxon>
        <taxon>Aphelenchoididae</taxon>
        <taxon>Bursaphelenchus</taxon>
    </lineage>
</organism>
<evidence type="ECO:0000313" key="4">
    <source>
        <dbReference type="WBParaSite" id="BXY_0571500.1"/>
    </source>
</evidence>
<dbReference type="AlphaFoldDB" id="A0A1I7RY98"/>
<gene>
    <name evidence="1" type="ORF">BXYJ_LOCUS1706</name>
</gene>
<keyword evidence="3" id="KW-1185">Reference proteome</keyword>
<sequence length="84" mass="9893">MANKFNQTLGTFDERLKISVDYLKDSNFSTIFESSVESFFQTQTPVFDKSLLVFDKLQKTNDLKEYVSNVRKNIKLFDVYSFNE</sequence>
<name>A0A1I7RY98_BURXY</name>
<dbReference type="Proteomes" id="UP000095284">
    <property type="component" value="Unplaced"/>
</dbReference>
<evidence type="ECO:0000313" key="1">
    <source>
        <dbReference type="EMBL" id="CAD5209980.1"/>
    </source>
</evidence>
<proteinExistence type="predicted"/>
<reference evidence="4" key="1">
    <citation type="submission" date="2016-11" db="UniProtKB">
        <authorList>
            <consortium name="WormBaseParasite"/>
        </authorList>
    </citation>
    <scope>IDENTIFICATION</scope>
</reference>
<evidence type="ECO:0000313" key="3">
    <source>
        <dbReference type="Proteomes" id="UP000659654"/>
    </source>
</evidence>
<dbReference type="WBParaSite" id="BXY_0571500.1">
    <property type="protein sequence ID" value="BXY_0571500.1"/>
    <property type="gene ID" value="BXY_0571500"/>
</dbReference>